<reference evidence="3 4" key="1">
    <citation type="journal article" date="2021" name="Elife">
        <title>Chloroplast acquisition without the gene transfer in kleptoplastic sea slugs, Plakobranchus ocellatus.</title>
        <authorList>
            <person name="Maeda T."/>
            <person name="Takahashi S."/>
            <person name="Yoshida T."/>
            <person name="Shimamura S."/>
            <person name="Takaki Y."/>
            <person name="Nagai Y."/>
            <person name="Toyoda A."/>
            <person name="Suzuki Y."/>
            <person name="Arimoto A."/>
            <person name="Ishii H."/>
            <person name="Satoh N."/>
            <person name="Nishiyama T."/>
            <person name="Hasebe M."/>
            <person name="Maruyama T."/>
            <person name="Minagawa J."/>
            <person name="Obokata J."/>
            <person name="Shigenobu S."/>
        </authorList>
    </citation>
    <scope>NUCLEOTIDE SEQUENCE [LARGE SCALE GENOMIC DNA]</scope>
</reference>
<evidence type="ECO:0000313" key="3">
    <source>
        <dbReference type="EMBL" id="GFO35202.1"/>
    </source>
</evidence>
<keyword evidence="1" id="KW-0732">Signal</keyword>
<dbReference type="PROSITE" id="PS50835">
    <property type="entry name" value="IG_LIKE"/>
    <property type="match status" value="1"/>
</dbReference>
<feature type="chain" id="PRO_5043450193" description="Ig-like domain-containing protein" evidence="1">
    <location>
        <begin position="22"/>
        <end position="544"/>
    </location>
</feature>
<protein>
    <recommendedName>
        <fullName evidence="2">Ig-like domain-containing protein</fullName>
    </recommendedName>
</protein>
<feature type="signal peptide" evidence="1">
    <location>
        <begin position="1"/>
        <end position="21"/>
    </location>
</feature>
<keyword evidence="4" id="KW-1185">Reference proteome</keyword>
<gene>
    <name evidence="3" type="ORF">PoB_006170700</name>
</gene>
<evidence type="ECO:0000313" key="4">
    <source>
        <dbReference type="Proteomes" id="UP000735302"/>
    </source>
</evidence>
<dbReference type="InterPro" id="IPR007110">
    <property type="entry name" value="Ig-like_dom"/>
</dbReference>
<proteinExistence type="predicted"/>
<evidence type="ECO:0000259" key="2">
    <source>
        <dbReference type="PROSITE" id="PS50835"/>
    </source>
</evidence>
<organism evidence="3 4">
    <name type="scientific">Plakobranchus ocellatus</name>
    <dbReference type="NCBI Taxonomy" id="259542"/>
    <lineage>
        <taxon>Eukaryota</taxon>
        <taxon>Metazoa</taxon>
        <taxon>Spiralia</taxon>
        <taxon>Lophotrochozoa</taxon>
        <taxon>Mollusca</taxon>
        <taxon>Gastropoda</taxon>
        <taxon>Heterobranchia</taxon>
        <taxon>Euthyneura</taxon>
        <taxon>Panpulmonata</taxon>
        <taxon>Sacoglossa</taxon>
        <taxon>Placobranchoidea</taxon>
        <taxon>Plakobranchidae</taxon>
        <taxon>Plakobranchus</taxon>
    </lineage>
</organism>
<comment type="caution">
    <text evidence="3">The sequence shown here is derived from an EMBL/GenBank/DDBJ whole genome shotgun (WGS) entry which is preliminary data.</text>
</comment>
<feature type="domain" description="Ig-like" evidence="2">
    <location>
        <begin position="18"/>
        <end position="108"/>
    </location>
</feature>
<name>A0AAV4CTI1_9GAST</name>
<accession>A0AAV4CTI1</accession>
<sequence length="544" mass="59638">MYRQGVFALLLLLFTLYPAKPDCRPAEEGQETTLTCTVNTATLACFHIILDWRVNKPTEVITCTSNICGGGYSSRYGFNATINNSGSTLTITNVSRTVPFNMETRWACWPCGNNDREVTACDKLEVYAKPENARCTVRENTAVQGDIESVTVSCSTTKVYPKAKCKIEKRRNEGTFVTINKTPTYNPSQVTGSPVYYRTECSVDVPVAELGEGTHSFRAFIYPDVTDGINLVTATTASPSVTLTLPQTSYTCSTEIIQGYFNGKSAICICSLTPDTYPKGQAQWYKGIETRPEASGRLLDISFDSSNPVQTYTCKGSSVIGESSGLTLITKFAFFEQDIVIIESSTFTIDLCGETNYTNHRIPITCRVPKDKIYPAPIFSASQNGLVFDFPREGDDDTMFYLSQFYPNVDIGGVYQVTCRVINKITGNTQDKGTPVTFRKPPLLPPKITITGKTYQGVNALNRITLAAGYTGDMTCRVDGGYPKAHTTQLTCGSLTVTGEDVATLTFQDGQLTKNMDGIECKCTSEHASGCYDNKETSLKIDVI</sequence>
<feature type="non-terminal residue" evidence="3">
    <location>
        <position position="544"/>
    </location>
</feature>
<dbReference type="Proteomes" id="UP000735302">
    <property type="component" value="Unassembled WGS sequence"/>
</dbReference>
<evidence type="ECO:0000256" key="1">
    <source>
        <dbReference type="SAM" id="SignalP"/>
    </source>
</evidence>
<dbReference type="AlphaFoldDB" id="A0AAV4CTI1"/>
<dbReference type="EMBL" id="BLXT01006989">
    <property type="protein sequence ID" value="GFO35202.1"/>
    <property type="molecule type" value="Genomic_DNA"/>
</dbReference>